<evidence type="ECO:0000256" key="14">
    <source>
        <dbReference type="SAM" id="MobiDB-lite"/>
    </source>
</evidence>
<evidence type="ECO:0000256" key="11">
    <source>
        <dbReference type="ARBA" id="ARBA00023242"/>
    </source>
</evidence>
<dbReference type="GO" id="GO:0045143">
    <property type="term" value="P:homologous chromosome segregation"/>
    <property type="evidence" value="ECO:0007669"/>
    <property type="project" value="TreeGrafter"/>
</dbReference>
<evidence type="ECO:0000256" key="5">
    <source>
        <dbReference type="ARBA" id="ARBA00022618"/>
    </source>
</evidence>
<keyword evidence="11" id="KW-0539">Nucleus</keyword>
<evidence type="ECO:0000256" key="8">
    <source>
        <dbReference type="ARBA" id="ARBA00022829"/>
    </source>
</evidence>
<dbReference type="GO" id="GO:0051301">
    <property type="term" value="P:cell division"/>
    <property type="evidence" value="ECO:0007669"/>
    <property type="project" value="UniProtKB-KW"/>
</dbReference>
<comment type="caution">
    <text evidence="15">The sequence shown here is derived from an EMBL/GenBank/DDBJ whole genome shotgun (WGS) entry which is preliminary data.</text>
</comment>
<accession>A0AA88N5K4</accession>
<feature type="region of interest" description="Disordered" evidence="14">
    <location>
        <begin position="1"/>
        <end position="23"/>
    </location>
</feature>
<keyword evidence="5" id="KW-0132">Cell division</keyword>
<gene>
    <name evidence="15" type="ORF">Q5P01_008738</name>
</gene>
<evidence type="ECO:0000256" key="12">
    <source>
        <dbReference type="ARBA" id="ARBA00023306"/>
    </source>
</evidence>
<evidence type="ECO:0000256" key="2">
    <source>
        <dbReference type="ARBA" id="ARBA00004496"/>
    </source>
</evidence>
<dbReference type="Proteomes" id="UP001187415">
    <property type="component" value="Unassembled WGS sequence"/>
</dbReference>
<dbReference type="EMBL" id="JAUPFM010000006">
    <property type="protein sequence ID" value="KAK2848904.1"/>
    <property type="molecule type" value="Genomic_DNA"/>
</dbReference>
<sequence length="209" mass="23129">MVTPRGIGSEPIEPTTRSSALTSSEETMANLFAERENARLGGPTLKMRQRLQSAPEKLLKSPYPAKTITATLPSNRKALGDVNKKVSTPAVNPQEKKLLKPQETKVKQAPQAKVEEYPEIEKFFPYDPLEFERYSIPEDFVPVGDLALPGLTCSSSASHLHEEDLIFDFLPDLSPVKMPKLSDNGSELDAFLHTLDELTVELPTEPVTD</sequence>
<evidence type="ECO:0000256" key="9">
    <source>
        <dbReference type="ARBA" id="ARBA00022843"/>
    </source>
</evidence>
<dbReference type="GO" id="GO:0017124">
    <property type="term" value="F:SH3 domain binding"/>
    <property type="evidence" value="ECO:0007669"/>
    <property type="project" value="UniProtKB-KW"/>
</dbReference>
<dbReference type="PANTHER" id="PTHR10418">
    <property type="entry name" value="SECURIN-3"/>
    <property type="match status" value="1"/>
</dbReference>
<keyword evidence="9" id="KW-0832">Ubl conjugation</keyword>
<keyword evidence="4" id="KW-0963">Cytoplasm</keyword>
<keyword evidence="16" id="KW-1185">Reference proteome</keyword>
<keyword evidence="12" id="KW-0131">Cell cycle</keyword>
<dbReference type="GO" id="GO:0005737">
    <property type="term" value="C:cytoplasm"/>
    <property type="evidence" value="ECO:0007669"/>
    <property type="project" value="UniProtKB-SubCell"/>
</dbReference>
<proteinExistence type="inferred from homology"/>
<dbReference type="PANTHER" id="PTHR10418:SF2">
    <property type="entry name" value="SECURIN"/>
    <property type="match status" value="1"/>
</dbReference>
<dbReference type="InterPro" id="IPR006940">
    <property type="entry name" value="Securin_separation_inhibitor"/>
</dbReference>
<evidence type="ECO:0000256" key="6">
    <source>
        <dbReference type="ARBA" id="ARBA00022737"/>
    </source>
</evidence>
<keyword evidence="10" id="KW-0729">SH3-binding</keyword>
<dbReference type="GO" id="GO:0005634">
    <property type="term" value="C:nucleus"/>
    <property type="evidence" value="ECO:0007669"/>
    <property type="project" value="UniProtKB-SubCell"/>
</dbReference>
<keyword evidence="6" id="KW-0677">Repeat</keyword>
<comment type="subcellular location">
    <subcellularLocation>
        <location evidence="2">Cytoplasm</location>
    </subcellularLocation>
    <subcellularLocation>
        <location evidence="1">Nucleus</location>
    </subcellularLocation>
</comment>
<evidence type="ECO:0000256" key="7">
    <source>
        <dbReference type="ARBA" id="ARBA00022776"/>
    </source>
</evidence>
<dbReference type="AlphaFoldDB" id="A0AA88N5K4"/>
<evidence type="ECO:0000313" key="16">
    <source>
        <dbReference type="Proteomes" id="UP001187415"/>
    </source>
</evidence>
<protein>
    <recommendedName>
        <fullName evidence="13">Securin</fullName>
    </recommendedName>
</protein>
<evidence type="ECO:0000256" key="4">
    <source>
        <dbReference type="ARBA" id="ARBA00022490"/>
    </source>
</evidence>
<dbReference type="Pfam" id="PF04856">
    <property type="entry name" value="Securin"/>
    <property type="match status" value="1"/>
</dbReference>
<keyword evidence="8" id="KW-0159">Chromosome partition</keyword>
<dbReference type="GO" id="GO:0051276">
    <property type="term" value="P:chromosome organization"/>
    <property type="evidence" value="ECO:0007669"/>
    <property type="project" value="InterPro"/>
</dbReference>
<evidence type="ECO:0000256" key="3">
    <source>
        <dbReference type="ARBA" id="ARBA00009264"/>
    </source>
</evidence>
<keyword evidence="7" id="KW-0498">Mitosis</keyword>
<evidence type="ECO:0000256" key="13">
    <source>
        <dbReference type="ARBA" id="ARBA00039185"/>
    </source>
</evidence>
<organism evidence="15 16">
    <name type="scientific">Channa striata</name>
    <name type="common">Snakehead murrel</name>
    <name type="synonym">Ophicephalus striatus</name>
    <dbReference type="NCBI Taxonomy" id="64152"/>
    <lineage>
        <taxon>Eukaryota</taxon>
        <taxon>Metazoa</taxon>
        <taxon>Chordata</taxon>
        <taxon>Craniata</taxon>
        <taxon>Vertebrata</taxon>
        <taxon>Euteleostomi</taxon>
        <taxon>Actinopterygii</taxon>
        <taxon>Neopterygii</taxon>
        <taxon>Teleostei</taxon>
        <taxon>Neoteleostei</taxon>
        <taxon>Acanthomorphata</taxon>
        <taxon>Anabantaria</taxon>
        <taxon>Anabantiformes</taxon>
        <taxon>Channoidei</taxon>
        <taxon>Channidae</taxon>
        <taxon>Channa</taxon>
    </lineage>
</organism>
<evidence type="ECO:0000256" key="1">
    <source>
        <dbReference type="ARBA" id="ARBA00004123"/>
    </source>
</evidence>
<name>A0AA88N5K4_CHASR</name>
<reference evidence="15" key="1">
    <citation type="submission" date="2023-07" db="EMBL/GenBank/DDBJ databases">
        <title>Chromosome-level Genome Assembly of Striped Snakehead (Channa striata).</title>
        <authorList>
            <person name="Liu H."/>
        </authorList>
    </citation>
    <scope>NUCLEOTIDE SEQUENCE</scope>
    <source>
        <strain evidence="15">Gz</strain>
        <tissue evidence="15">Muscle</tissue>
    </source>
</reference>
<evidence type="ECO:0000313" key="15">
    <source>
        <dbReference type="EMBL" id="KAK2848904.1"/>
    </source>
</evidence>
<evidence type="ECO:0000256" key="10">
    <source>
        <dbReference type="ARBA" id="ARBA00023036"/>
    </source>
</evidence>
<comment type="similarity">
    <text evidence="3">Belongs to the securin family.</text>
</comment>